<dbReference type="EMBL" id="PKPP01005302">
    <property type="protein sequence ID" value="PWA60650.1"/>
    <property type="molecule type" value="Genomic_DNA"/>
</dbReference>
<protein>
    <submittedName>
        <fullName evidence="1">Uncharacterized protein</fullName>
    </submittedName>
</protein>
<dbReference type="AlphaFoldDB" id="A0A2U1MH96"/>
<reference evidence="1 2" key="1">
    <citation type="journal article" date="2018" name="Mol. Plant">
        <title>The genome of Artemisia annua provides insight into the evolution of Asteraceae family and artemisinin biosynthesis.</title>
        <authorList>
            <person name="Shen Q."/>
            <person name="Zhang L."/>
            <person name="Liao Z."/>
            <person name="Wang S."/>
            <person name="Yan T."/>
            <person name="Shi P."/>
            <person name="Liu M."/>
            <person name="Fu X."/>
            <person name="Pan Q."/>
            <person name="Wang Y."/>
            <person name="Lv Z."/>
            <person name="Lu X."/>
            <person name="Zhang F."/>
            <person name="Jiang W."/>
            <person name="Ma Y."/>
            <person name="Chen M."/>
            <person name="Hao X."/>
            <person name="Li L."/>
            <person name="Tang Y."/>
            <person name="Lv G."/>
            <person name="Zhou Y."/>
            <person name="Sun X."/>
            <person name="Brodelius P.E."/>
            <person name="Rose J.K.C."/>
            <person name="Tang K."/>
        </authorList>
    </citation>
    <scope>NUCLEOTIDE SEQUENCE [LARGE SCALE GENOMIC DNA]</scope>
    <source>
        <strain evidence="2">cv. Huhao1</strain>
        <tissue evidence="1">Leaf</tissue>
    </source>
</reference>
<keyword evidence="2" id="KW-1185">Reference proteome</keyword>
<organism evidence="1 2">
    <name type="scientific">Artemisia annua</name>
    <name type="common">Sweet wormwood</name>
    <dbReference type="NCBI Taxonomy" id="35608"/>
    <lineage>
        <taxon>Eukaryota</taxon>
        <taxon>Viridiplantae</taxon>
        <taxon>Streptophyta</taxon>
        <taxon>Embryophyta</taxon>
        <taxon>Tracheophyta</taxon>
        <taxon>Spermatophyta</taxon>
        <taxon>Magnoliopsida</taxon>
        <taxon>eudicotyledons</taxon>
        <taxon>Gunneridae</taxon>
        <taxon>Pentapetalae</taxon>
        <taxon>asterids</taxon>
        <taxon>campanulids</taxon>
        <taxon>Asterales</taxon>
        <taxon>Asteraceae</taxon>
        <taxon>Asteroideae</taxon>
        <taxon>Anthemideae</taxon>
        <taxon>Artemisiinae</taxon>
        <taxon>Artemisia</taxon>
    </lineage>
</organism>
<accession>A0A2U1MH96</accession>
<comment type="caution">
    <text evidence="1">The sequence shown here is derived from an EMBL/GenBank/DDBJ whole genome shotgun (WGS) entry which is preliminary data.</text>
</comment>
<gene>
    <name evidence="1" type="ORF">CTI12_AA379310</name>
</gene>
<proteinExistence type="predicted"/>
<evidence type="ECO:0000313" key="1">
    <source>
        <dbReference type="EMBL" id="PWA60650.1"/>
    </source>
</evidence>
<evidence type="ECO:0000313" key="2">
    <source>
        <dbReference type="Proteomes" id="UP000245207"/>
    </source>
</evidence>
<name>A0A2U1MH96_ARTAN</name>
<dbReference type="Proteomes" id="UP000245207">
    <property type="component" value="Unassembled WGS sequence"/>
</dbReference>
<sequence>MVLSSLFTKKSPSVHLKYLRNQVSQVLQLQHHLVGISRLYKIVSQVRILTDHVNVAPHRAFKKDWFLRNDAKTGSQIVKSESRDVDTMNNNTSSSRFLKIYWVHEHEEFELCYTATGSKNYYRRLYEFPTLGTII</sequence>